<name>A0AAV7L8A0_PLEWA</name>
<organism evidence="2 3">
    <name type="scientific">Pleurodeles waltl</name>
    <name type="common">Iberian ribbed newt</name>
    <dbReference type="NCBI Taxonomy" id="8319"/>
    <lineage>
        <taxon>Eukaryota</taxon>
        <taxon>Metazoa</taxon>
        <taxon>Chordata</taxon>
        <taxon>Craniata</taxon>
        <taxon>Vertebrata</taxon>
        <taxon>Euteleostomi</taxon>
        <taxon>Amphibia</taxon>
        <taxon>Batrachia</taxon>
        <taxon>Caudata</taxon>
        <taxon>Salamandroidea</taxon>
        <taxon>Salamandridae</taxon>
        <taxon>Pleurodelinae</taxon>
        <taxon>Pleurodeles</taxon>
    </lineage>
</organism>
<protein>
    <submittedName>
        <fullName evidence="2">Uncharacterized protein</fullName>
    </submittedName>
</protein>
<gene>
    <name evidence="2" type="ORF">NDU88_000488</name>
</gene>
<accession>A0AAV7L8A0</accession>
<proteinExistence type="predicted"/>
<feature type="compositionally biased region" description="Polar residues" evidence="1">
    <location>
        <begin position="28"/>
        <end position="42"/>
    </location>
</feature>
<dbReference type="Proteomes" id="UP001066276">
    <property type="component" value="Chromosome 11"/>
</dbReference>
<dbReference type="EMBL" id="JANPWB010000015">
    <property type="protein sequence ID" value="KAJ1087308.1"/>
    <property type="molecule type" value="Genomic_DNA"/>
</dbReference>
<feature type="non-terminal residue" evidence="2">
    <location>
        <position position="1"/>
    </location>
</feature>
<comment type="caution">
    <text evidence="2">The sequence shown here is derived from an EMBL/GenBank/DDBJ whole genome shotgun (WGS) entry which is preliminary data.</text>
</comment>
<dbReference type="AlphaFoldDB" id="A0AAV7L8A0"/>
<feature type="region of interest" description="Disordered" evidence="1">
    <location>
        <begin position="22"/>
        <end position="58"/>
    </location>
</feature>
<sequence>QECSLSSPDITLTPRALPLVIRHHTHSKSAPSVQTPHSQQERSLSSPDTTLTATALPL</sequence>
<evidence type="ECO:0000313" key="3">
    <source>
        <dbReference type="Proteomes" id="UP001066276"/>
    </source>
</evidence>
<evidence type="ECO:0000256" key="1">
    <source>
        <dbReference type="SAM" id="MobiDB-lite"/>
    </source>
</evidence>
<feature type="compositionally biased region" description="Low complexity" evidence="1">
    <location>
        <begin position="43"/>
        <end position="58"/>
    </location>
</feature>
<evidence type="ECO:0000313" key="2">
    <source>
        <dbReference type="EMBL" id="KAJ1087308.1"/>
    </source>
</evidence>
<keyword evidence="3" id="KW-1185">Reference proteome</keyword>
<reference evidence="2" key="1">
    <citation type="journal article" date="2022" name="bioRxiv">
        <title>Sequencing and chromosome-scale assembly of the giantPleurodeles waltlgenome.</title>
        <authorList>
            <person name="Brown T."/>
            <person name="Elewa A."/>
            <person name="Iarovenko S."/>
            <person name="Subramanian E."/>
            <person name="Araus A.J."/>
            <person name="Petzold A."/>
            <person name="Susuki M."/>
            <person name="Suzuki K.-i.T."/>
            <person name="Hayashi T."/>
            <person name="Toyoda A."/>
            <person name="Oliveira C."/>
            <person name="Osipova E."/>
            <person name="Leigh N.D."/>
            <person name="Simon A."/>
            <person name="Yun M.H."/>
        </authorList>
    </citation>
    <scope>NUCLEOTIDE SEQUENCE</scope>
    <source>
        <strain evidence="2">20211129_DDA</strain>
        <tissue evidence="2">Liver</tissue>
    </source>
</reference>
<feature type="non-terminal residue" evidence="2">
    <location>
        <position position="58"/>
    </location>
</feature>